<dbReference type="SMART" id="SM00420">
    <property type="entry name" value="HTH_DEOR"/>
    <property type="match status" value="1"/>
</dbReference>
<dbReference type="InterPro" id="IPR037171">
    <property type="entry name" value="NagB/RpiA_transferase-like"/>
</dbReference>
<dbReference type="GO" id="GO:0003677">
    <property type="term" value="F:DNA binding"/>
    <property type="evidence" value="ECO:0007669"/>
    <property type="project" value="UniProtKB-KW"/>
</dbReference>
<dbReference type="SMART" id="SM01134">
    <property type="entry name" value="DeoRC"/>
    <property type="match status" value="1"/>
</dbReference>
<sequence>MAGLNPSKGEQRRQLILQLLKQQGRITIQEIIDQFDCSEATARRDLDLLDKKGEIIRTIGGALFDGISTVREMPFAEKKQHLWLEKEAIARKAVELIEEGDSICLTGGTTTFLIARELKSRQGVTVVTNAVNIAMELADSEGIQVVVVGGVMRNKSFELCGPLAEKTIMHLNIEKLFIGVDGISAEQGITTYSELEAQTGRMLMSRAKHTIAVFDRTKVNKASLFSIAPLSELHACVTDVPLDPRMDSVFNELGIERIYGVEE</sequence>
<dbReference type="Pfam" id="PF00455">
    <property type="entry name" value="DeoRC"/>
    <property type="match status" value="1"/>
</dbReference>
<dbReference type="RefSeq" id="WP_078497341.1">
    <property type="nucleotide sequence ID" value="NZ_MSZX01000002.1"/>
</dbReference>
<reference evidence="5 6" key="1">
    <citation type="submission" date="2017-01" db="EMBL/GenBank/DDBJ databases">
        <title>Genome analysis of Paenibacillus selenitrireducens ES3-24.</title>
        <authorList>
            <person name="Xu D."/>
            <person name="Yao R."/>
            <person name="Zheng S."/>
        </authorList>
    </citation>
    <scope>NUCLEOTIDE SEQUENCE [LARGE SCALE GENOMIC DNA]</scope>
    <source>
        <strain evidence="5 6">ES3-24</strain>
    </source>
</reference>
<dbReference type="InterPro" id="IPR036388">
    <property type="entry name" value="WH-like_DNA-bd_sf"/>
</dbReference>
<dbReference type="EMBL" id="MSZX01000002">
    <property type="protein sequence ID" value="OPA79996.1"/>
    <property type="molecule type" value="Genomic_DNA"/>
</dbReference>
<evidence type="ECO:0000256" key="1">
    <source>
        <dbReference type="ARBA" id="ARBA00023015"/>
    </source>
</evidence>
<dbReference type="InterPro" id="IPR014036">
    <property type="entry name" value="DeoR-like_C"/>
</dbReference>
<dbReference type="STRING" id="1324314.BVG16_04380"/>
<gene>
    <name evidence="5" type="ORF">BVG16_04380</name>
</gene>
<keyword evidence="3" id="KW-0804">Transcription</keyword>
<dbReference type="SUPFAM" id="SSF100950">
    <property type="entry name" value="NagB/RpiA/CoA transferase-like"/>
    <property type="match status" value="1"/>
</dbReference>
<dbReference type="PRINTS" id="PR00037">
    <property type="entry name" value="HTHLACR"/>
</dbReference>
<dbReference type="PANTHER" id="PTHR30363:SF44">
    <property type="entry name" value="AGA OPERON TRANSCRIPTIONAL REPRESSOR-RELATED"/>
    <property type="match status" value="1"/>
</dbReference>
<dbReference type="Gene3D" id="1.10.10.10">
    <property type="entry name" value="Winged helix-like DNA-binding domain superfamily/Winged helix DNA-binding domain"/>
    <property type="match status" value="1"/>
</dbReference>
<dbReference type="PROSITE" id="PS51000">
    <property type="entry name" value="HTH_DEOR_2"/>
    <property type="match status" value="1"/>
</dbReference>
<dbReference type="InterPro" id="IPR036390">
    <property type="entry name" value="WH_DNA-bd_sf"/>
</dbReference>
<dbReference type="InterPro" id="IPR018356">
    <property type="entry name" value="Tscrpt_reg_HTH_DeoR_CS"/>
</dbReference>
<accession>A0A1T2XJV1</accession>
<dbReference type="InterPro" id="IPR050313">
    <property type="entry name" value="Carb_Metab_HTH_regulators"/>
</dbReference>
<dbReference type="InterPro" id="IPR001034">
    <property type="entry name" value="DeoR_HTH"/>
</dbReference>
<evidence type="ECO:0000313" key="5">
    <source>
        <dbReference type="EMBL" id="OPA79996.1"/>
    </source>
</evidence>
<evidence type="ECO:0000313" key="6">
    <source>
        <dbReference type="Proteomes" id="UP000190188"/>
    </source>
</evidence>
<dbReference type="SUPFAM" id="SSF46785">
    <property type="entry name" value="Winged helix' DNA-binding domain"/>
    <property type="match status" value="1"/>
</dbReference>
<name>A0A1T2XJV1_9BACL</name>
<dbReference type="GO" id="GO:0003700">
    <property type="term" value="F:DNA-binding transcription factor activity"/>
    <property type="evidence" value="ECO:0007669"/>
    <property type="project" value="InterPro"/>
</dbReference>
<dbReference type="Proteomes" id="UP000190188">
    <property type="component" value="Unassembled WGS sequence"/>
</dbReference>
<dbReference type="AlphaFoldDB" id="A0A1T2XJV1"/>
<protein>
    <submittedName>
        <fullName evidence="5">DeoR family transcriptional regulator</fullName>
    </submittedName>
</protein>
<dbReference type="Gene3D" id="3.40.50.1360">
    <property type="match status" value="1"/>
</dbReference>
<dbReference type="Pfam" id="PF08220">
    <property type="entry name" value="HTH_DeoR"/>
    <property type="match status" value="1"/>
</dbReference>
<evidence type="ECO:0000256" key="3">
    <source>
        <dbReference type="ARBA" id="ARBA00023163"/>
    </source>
</evidence>
<dbReference type="OrthoDB" id="9797223at2"/>
<keyword evidence="2" id="KW-0238">DNA-binding</keyword>
<organism evidence="5 6">
    <name type="scientific">Paenibacillus selenitireducens</name>
    <dbReference type="NCBI Taxonomy" id="1324314"/>
    <lineage>
        <taxon>Bacteria</taxon>
        <taxon>Bacillati</taxon>
        <taxon>Bacillota</taxon>
        <taxon>Bacilli</taxon>
        <taxon>Bacillales</taxon>
        <taxon>Paenibacillaceae</taxon>
        <taxon>Paenibacillus</taxon>
    </lineage>
</organism>
<dbReference type="PANTHER" id="PTHR30363">
    <property type="entry name" value="HTH-TYPE TRANSCRIPTIONAL REGULATOR SRLR-RELATED"/>
    <property type="match status" value="1"/>
</dbReference>
<keyword evidence="1" id="KW-0805">Transcription regulation</keyword>
<evidence type="ECO:0000259" key="4">
    <source>
        <dbReference type="PROSITE" id="PS51000"/>
    </source>
</evidence>
<proteinExistence type="predicted"/>
<dbReference type="PROSITE" id="PS00894">
    <property type="entry name" value="HTH_DEOR_1"/>
    <property type="match status" value="1"/>
</dbReference>
<comment type="caution">
    <text evidence="5">The sequence shown here is derived from an EMBL/GenBank/DDBJ whole genome shotgun (WGS) entry which is preliminary data.</text>
</comment>
<keyword evidence="6" id="KW-1185">Reference proteome</keyword>
<evidence type="ECO:0000256" key="2">
    <source>
        <dbReference type="ARBA" id="ARBA00023125"/>
    </source>
</evidence>
<feature type="domain" description="HTH deoR-type" evidence="4">
    <location>
        <begin position="9"/>
        <end position="64"/>
    </location>
</feature>